<feature type="compositionally biased region" description="Polar residues" evidence="1">
    <location>
        <begin position="75"/>
        <end position="86"/>
    </location>
</feature>
<protein>
    <submittedName>
        <fullName evidence="3">Fumarylacetoacetate hydrolase family protein</fullName>
    </submittedName>
</protein>
<keyword evidence="3" id="KW-0378">Hydrolase</keyword>
<dbReference type="Pfam" id="PF01557">
    <property type="entry name" value="FAA_hydrolase"/>
    <property type="match status" value="1"/>
</dbReference>
<feature type="region of interest" description="Disordered" evidence="1">
    <location>
        <begin position="48"/>
        <end position="89"/>
    </location>
</feature>
<gene>
    <name evidence="3" type="ORF">ACFSXZ_00950</name>
</gene>
<dbReference type="GO" id="GO:0016787">
    <property type="term" value="F:hydrolase activity"/>
    <property type="evidence" value="ECO:0007669"/>
    <property type="project" value="UniProtKB-KW"/>
</dbReference>
<organism evidence="3 4">
    <name type="scientific">Amycolatopsis pigmentata</name>
    <dbReference type="NCBI Taxonomy" id="450801"/>
    <lineage>
        <taxon>Bacteria</taxon>
        <taxon>Bacillati</taxon>
        <taxon>Actinomycetota</taxon>
        <taxon>Actinomycetes</taxon>
        <taxon>Pseudonocardiales</taxon>
        <taxon>Pseudonocardiaceae</taxon>
        <taxon>Amycolatopsis</taxon>
    </lineage>
</organism>
<reference evidence="4" key="1">
    <citation type="journal article" date="2019" name="Int. J. Syst. Evol. Microbiol.">
        <title>The Global Catalogue of Microorganisms (GCM) 10K type strain sequencing project: providing services to taxonomists for standard genome sequencing and annotation.</title>
        <authorList>
            <consortium name="The Broad Institute Genomics Platform"/>
            <consortium name="The Broad Institute Genome Sequencing Center for Infectious Disease"/>
            <person name="Wu L."/>
            <person name="Ma J."/>
        </authorList>
    </citation>
    <scope>NUCLEOTIDE SEQUENCE [LARGE SCALE GENOMIC DNA]</scope>
    <source>
        <strain evidence="4">CGMCC 4.7645</strain>
    </source>
</reference>
<dbReference type="RefSeq" id="WP_378260181.1">
    <property type="nucleotide sequence ID" value="NZ_JBHUKR010000002.1"/>
</dbReference>
<dbReference type="InterPro" id="IPR036663">
    <property type="entry name" value="Fumarylacetoacetase_C_sf"/>
</dbReference>
<dbReference type="EMBL" id="JBHUKR010000002">
    <property type="protein sequence ID" value="MFD2414893.1"/>
    <property type="molecule type" value="Genomic_DNA"/>
</dbReference>
<feature type="domain" description="Fumarylacetoacetase-like C-terminal" evidence="2">
    <location>
        <begin position="73"/>
        <end position="111"/>
    </location>
</feature>
<dbReference type="InterPro" id="IPR011234">
    <property type="entry name" value="Fumarylacetoacetase-like_C"/>
</dbReference>
<dbReference type="SUPFAM" id="SSF56529">
    <property type="entry name" value="FAH"/>
    <property type="match status" value="1"/>
</dbReference>
<evidence type="ECO:0000313" key="4">
    <source>
        <dbReference type="Proteomes" id="UP001597417"/>
    </source>
</evidence>
<dbReference type="Proteomes" id="UP001597417">
    <property type="component" value="Unassembled WGS sequence"/>
</dbReference>
<keyword evidence="4" id="KW-1185">Reference proteome</keyword>
<sequence>MSVHRVVSVEREVTNLPLARAFFREFGLAEGEPGRFSTQLGQELLVPTAADGRSPSHDHQPSRGRAVAGRHYFTGTPSGIGASQTPPRFLQPGDHVADSIEGIGSLDRRIVGPICDGPRPARQTIATASMQM</sequence>
<accession>A0ABW5FIT5</accession>
<evidence type="ECO:0000313" key="3">
    <source>
        <dbReference type="EMBL" id="MFD2414893.1"/>
    </source>
</evidence>
<evidence type="ECO:0000256" key="1">
    <source>
        <dbReference type="SAM" id="MobiDB-lite"/>
    </source>
</evidence>
<name>A0ABW5FIT5_9PSEU</name>
<dbReference type="Gene3D" id="3.90.850.10">
    <property type="entry name" value="Fumarylacetoacetase-like, C-terminal domain"/>
    <property type="match status" value="1"/>
</dbReference>
<evidence type="ECO:0000259" key="2">
    <source>
        <dbReference type="Pfam" id="PF01557"/>
    </source>
</evidence>
<proteinExistence type="predicted"/>
<comment type="caution">
    <text evidence="3">The sequence shown here is derived from an EMBL/GenBank/DDBJ whole genome shotgun (WGS) entry which is preliminary data.</text>
</comment>